<evidence type="ECO:0000259" key="7">
    <source>
        <dbReference type="Pfam" id="PF02852"/>
    </source>
</evidence>
<dbReference type="RefSeq" id="WP_133459972.1">
    <property type="nucleotide sequence ID" value="NZ_SNVX01000001.1"/>
</dbReference>
<dbReference type="InterPro" id="IPR016156">
    <property type="entry name" value="FAD/NAD-linked_Rdtase_dimer_sf"/>
</dbReference>
<dbReference type="PANTHER" id="PTHR43014">
    <property type="entry name" value="MERCURIC REDUCTASE"/>
    <property type="match status" value="1"/>
</dbReference>
<proteinExistence type="inferred from homology"/>
<dbReference type="GO" id="GO:0003955">
    <property type="term" value="F:NAD(P)H dehydrogenase (quinone) activity"/>
    <property type="evidence" value="ECO:0007669"/>
    <property type="project" value="TreeGrafter"/>
</dbReference>
<dbReference type="InterPro" id="IPR004099">
    <property type="entry name" value="Pyr_nucl-diS_OxRdtase_dimer"/>
</dbReference>
<keyword evidence="10" id="KW-1185">Reference proteome</keyword>
<dbReference type="InterPro" id="IPR036188">
    <property type="entry name" value="FAD/NAD-bd_sf"/>
</dbReference>
<evidence type="ECO:0000256" key="3">
    <source>
        <dbReference type="ARBA" id="ARBA00022827"/>
    </source>
</evidence>
<evidence type="ECO:0000313" key="9">
    <source>
        <dbReference type="EMBL" id="TDN64410.1"/>
    </source>
</evidence>
<evidence type="ECO:0000259" key="8">
    <source>
        <dbReference type="Pfam" id="PF07992"/>
    </source>
</evidence>
<keyword evidence="3 5" id="KW-0274">FAD</keyword>
<gene>
    <name evidence="9" type="ORF">EC847_101337</name>
</gene>
<dbReference type="PIRSF" id="PIRSF000350">
    <property type="entry name" value="Mercury_reductase_MerA"/>
    <property type="match status" value="1"/>
</dbReference>
<dbReference type="Pfam" id="PF07992">
    <property type="entry name" value="Pyr_redox_2"/>
    <property type="match status" value="1"/>
</dbReference>
<dbReference type="PANTHER" id="PTHR43014:SF2">
    <property type="entry name" value="MERCURIC REDUCTASE"/>
    <property type="match status" value="1"/>
</dbReference>
<dbReference type="AlphaFoldDB" id="A0A4V6PQZ8"/>
<feature type="domain" description="Pyridine nucleotide-disulphide oxidoreductase dimerisation" evidence="7">
    <location>
        <begin position="348"/>
        <end position="456"/>
    </location>
</feature>
<feature type="disulfide bond" description="Redox-active" evidence="6">
    <location>
        <begin position="41"/>
        <end position="46"/>
    </location>
</feature>
<evidence type="ECO:0000256" key="4">
    <source>
        <dbReference type="PIRSR" id="PIRSR000350-2"/>
    </source>
</evidence>
<protein>
    <submittedName>
        <fullName evidence="9">Pyruvate/2-oxoglutarate dehydrogenase complex dihydrolipoamide dehydrogenase (E3) component</fullName>
    </submittedName>
</protein>
<keyword evidence="9" id="KW-0670">Pyruvate</keyword>
<dbReference type="GO" id="GO:0050660">
    <property type="term" value="F:flavin adenine dinucleotide binding"/>
    <property type="evidence" value="ECO:0007669"/>
    <property type="project" value="TreeGrafter"/>
</dbReference>
<keyword evidence="5" id="KW-0520">NAD</keyword>
<feature type="binding site" evidence="5">
    <location>
        <position position="266"/>
    </location>
    <ligand>
        <name>NAD(+)</name>
        <dbReference type="ChEBI" id="CHEBI:57540"/>
    </ligand>
</feature>
<keyword evidence="2" id="KW-0285">Flavoprotein</keyword>
<evidence type="ECO:0000256" key="5">
    <source>
        <dbReference type="PIRSR" id="PIRSR000350-3"/>
    </source>
</evidence>
<feature type="binding site" evidence="5">
    <location>
        <position position="307"/>
    </location>
    <ligand>
        <name>FAD</name>
        <dbReference type="ChEBI" id="CHEBI:57692"/>
    </ligand>
</feature>
<organism evidence="9 10">
    <name type="scientific">Scandinavium goeteborgense</name>
    <dbReference type="NCBI Taxonomy" id="1851514"/>
    <lineage>
        <taxon>Bacteria</taxon>
        <taxon>Pseudomonadati</taxon>
        <taxon>Pseudomonadota</taxon>
        <taxon>Gammaproteobacteria</taxon>
        <taxon>Enterobacterales</taxon>
        <taxon>Enterobacteriaceae</taxon>
        <taxon>Scandinavium</taxon>
    </lineage>
</organism>
<comment type="caution">
    <text evidence="9">The sequence shown here is derived from an EMBL/GenBank/DDBJ whole genome shotgun (WGS) entry which is preliminary data.</text>
</comment>
<dbReference type="Gene3D" id="3.50.50.60">
    <property type="entry name" value="FAD/NAD(P)-binding domain"/>
    <property type="match status" value="2"/>
</dbReference>
<dbReference type="Gene3D" id="3.30.390.30">
    <property type="match status" value="1"/>
</dbReference>
<feature type="binding site" evidence="5">
    <location>
        <begin position="179"/>
        <end position="186"/>
    </location>
    <ligand>
        <name>NAD(+)</name>
        <dbReference type="ChEBI" id="CHEBI:57540"/>
    </ligand>
</feature>
<name>A0A4V6PQZ8_SCAGO</name>
<evidence type="ECO:0000256" key="2">
    <source>
        <dbReference type="ARBA" id="ARBA00022630"/>
    </source>
</evidence>
<feature type="active site" description="Proton acceptor" evidence="4">
    <location>
        <position position="447"/>
    </location>
</feature>
<dbReference type="InterPro" id="IPR001100">
    <property type="entry name" value="Pyr_nuc-diS_OxRdtase"/>
</dbReference>
<dbReference type="Pfam" id="PF02852">
    <property type="entry name" value="Pyr_redox_dim"/>
    <property type="match status" value="1"/>
</dbReference>
<dbReference type="SUPFAM" id="SSF51905">
    <property type="entry name" value="FAD/NAD(P)-binding domain"/>
    <property type="match status" value="1"/>
</dbReference>
<sequence>MRLFDAVLIGAGQAAPSLAVELAARGQHVVMIEGNMFGGTCVNFGCTPTKTLRKSARVAHMARRAADFGVITGPVSVDFSATMARMHARVETSRSGLVQWLEGTDNVETIHGWARFVGRDGERFLLEVNGETLSAAQVYLNTGTRAFIPSLPGLESVPYLDNASLLALTECPKHLVILGASYIGLELGQIFRRLGAEVSIIHRADRIAEREDADVSAHITDFLRDEGITFYLNSSIQSLSPAADGLSVQLADGHELSASHLLIATGRQPNTERLNLEAVGIETDARGFIRTDAHFNTNVAGIKALGDINGRGAFTHTSYHDFQIVLAEIDGQQPDGQWHDADRRVLSYAMFTDPPLGRVGITLAQAREQVKQGAQILVADFNMADVSRAKEESETYGMMRLIVDAQSERFLGAAILGIGGDEIISVISNYMATGASYRQMLQALPVHPTVAEFFPTVLARLKALS</sequence>
<dbReference type="OrthoDB" id="9800167at2"/>
<evidence type="ECO:0000256" key="6">
    <source>
        <dbReference type="PIRSR" id="PIRSR000350-4"/>
    </source>
</evidence>
<feature type="binding site" evidence="5">
    <location>
        <position position="50"/>
    </location>
    <ligand>
        <name>FAD</name>
        <dbReference type="ChEBI" id="CHEBI:57692"/>
    </ligand>
</feature>
<comment type="cofactor">
    <cofactor evidence="5">
        <name>FAD</name>
        <dbReference type="ChEBI" id="CHEBI:57692"/>
    </cofactor>
    <text evidence="5">Binds 1 FAD per subunit.</text>
</comment>
<accession>A0A4V6PQZ8</accession>
<reference evidence="9 10" key="1">
    <citation type="submission" date="2019-03" db="EMBL/GenBank/DDBJ databases">
        <title>Genomic analyses of the natural microbiome of Caenorhabditis elegans.</title>
        <authorList>
            <person name="Samuel B."/>
        </authorList>
    </citation>
    <scope>NUCLEOTIDE SEQUENCE [LARGE SCALE GENOMIC DNA]</scope>
    <source>
        <strain evidence="9 10">BIGb0156</strain>
    </source>
</reference>
<dbReference type="EMBL" id="SNVX01000001">
    <property type="protein sequence ID" value="TDN64410.1"/>
    <property type="molecule type" value="Genomic_DNA"/>
</dbReference>
<keyword evidence="5" id="KW-0547">Nucleotide-binding</keyword>
<evidence type="ECO:0000256" key="1">
    <source>
        <dbReference type="ARBA" id="ARBA00007532"/>
    </source>
</evidence>
<dbReference type="Proteomes" id="UP000295530">
    <property type="component" value="Unassembled WGS sequence"/>
</dbReference>
<feature type="domain" description="FAD/NAD(P)-binding" evidence="8">
    <location>
        <begin position="5"/>
        <end position="318"/>
    </location>
</feature>
<dbReference type="InterPro" id="IPR023753">
    <property type="entry name" value="FAD/NAD-binding_dom"/>
</dbReference>
<dbReference type="SUPFAM" id="SSF55424">
    <property type="entry name" value="FAD/NAD-linked reductases, dimerisation (C-terminal) domain"/>
    <property type="match status" value="1"/>
</dbReference>
<comment type="similarity">
    <text evidence="1">Belongs to the class-I pyridine nucleotide-disulfide oxidoreductase family.</text>
</comment>
<dbReference type="PRINTS" id="PR00411">
    <property type="entry name" value="PNDRDTASEI"/>
</dbReference>
<evidence type="ECO:0000313" key="10">
    <source>
        <dbReference type="Proteomes" id="UP000295530"/>
    </source>
</evidence>
<dbReference type="PRINTS" id="PR00368">
    <property type="entry name" value="FADPNR"/>
</dbReference>